<dbReference type="AlphaFoldDB" id="A0A7D9ECW6"/>
<organism evidence="2 3">
    <name type="scientific">Paramuricea clavata</name>
    <name type="common">Red gorgonian</name>
    <name type="synonym">Violescent sea-whip</name>
    <dbReference type="NCBI Taxonomy" id="317549"/>
    <lineage>
        <taxon>Eukaryota</taxon>
        <taxon>Metazoa</taxon>
        <taxon>Cnidaria</taxon>
        <taxon>Anthozoa</taxon>
        <taxon>Octocorallia</taxon>
        <taxon>Malacalcyonacea</taxon>
        <taxon>Plexauridae</taxon>
        <taxon>Paramuricea</taxon>
    </lineage>
</organism>
<proteinExistence type="predicted"/>
<name>A0A7D9ECW6_PARCT</name>
<dbReference type="Proteomes" id="UP001152795">
    <property type="component" value="Unassembled WGS sequence"/>
</dbReference>
<evidence type="ECO:0000313" key="3">
    <source>
        <dbReference type="Proteomes" id="UP001152795"/>
    </source>
</evidence>
<sequence length="204" mass="22989">MSDTSSDSLEDCPEGRNQDTNGIDQGTSSNGHSSNDLHLTTCVNCNTSYAAGERTWLNRKAWALEKKLALMAGKAAFDLEAFIFKHVLPAKVIRPFIFPRTIDEMASYIENCSTDAEREDMRSSRAKWDELRTEINWTVVHEQVLTSAKQSYLMIKPPSDMVKEINATKRSTNDLIRAFRTALPVHLRPAGDEIVEIMLKLNLV</sequence>
<evidence type="ECO:0000256" key="1">
    <source>
        <dbReference type="SAM" id="MobiDB-lite"/>
    </source>
</evidence>
<dbReference type="OrthoDB" id="10041854at2759"/>
<dbReference type="EMBL" id="CACRXK020005216">
    <property type="protein sequence ID" value="CAB4005476.1"/>
    <property type="molecule type" value="Genomic_DNA"/>
</dbReference>
<feature type="region of interest" description="Disordered" evidence="1">
    <location>
        <begin position="1"/>
        <end position="32"/>
    </location>
</feature>
<evidence type="ECO:0000313" key="2">
    <source>
        <dbReference type="EMBL" id="CAB4005476.1"/>
    </source>
</evidence>
<keyword evidence="3" id="KW-1185">Reference proteome</keyword>
<comment type="caution">
    <text evidence="2">The sequence shown here is derived from an EMBL/GenBank/DDBJ whole genome shotgun (WGS) entry which is preliminary data.</text>
</comment>
<reference evidence="2" key="1">
    <citation type="submission" date="2020-04" db="EMBL/GenBank/DDBJ databases">
        <authorList>
            <person name="Alioto T."/>
            <person name="Alioto T."/>
            <person name="Gomez Garrido J."/>
        </authorList>
    </citation>
    <scope>NUCLEOTIDE SEQUENCE</scope>
    <source>
        <strain evidence="2">A484AB</strain>
    </source>
</reference>
<feature type="compositionally biased region" description="Polar residues" evidence="1">
    <location>
        <begin position="18"/>
        <end position="32"/>
    </location>
</feature>
<accession>A0A7D9ECW6</accession>
<gene>
    <name evidence="2" type="ORF">PACLA_8A018048</name>
</gene>
<protein>
    <submittedName>
        <fullName evidence="2">Uncharacterized protein</fullName>
    </submittedName>
</protein>